<evidence type="ECO:0000313" key="11">
    <source>
        <dbReference type="Proteomes" id="UP000215335"/>
    </source>
</evidence>
<name>A0A232EVI5_9HYME</name>
<evidence type="ECO:0000256" key="1">
    <source>
        <dbReference type="ARBA" id="ARBA00000111"/>
    </source>
</evidence>
<comment type="caution">
    <text evidence="10">The sequence shown here is derived from an EMBL/GenBank/DDBJ whole genome shotgun (WGS) entry which is preliminary data.</text>
</comment>
<evidence type="ECO:0000259" key="9">
    <source>
        <dbReference type="Pfam" id="PF00151"/>
    </source>
</evidence>
<dbReference type="GO" id="GO:0005615">
    <property type="term" value="C:extracellular space"/>
    <property type="evidence" value="ECO:0007669"/>
    <property type="project" value="TreeGrafter"/>
</dbReference>
<keyword evidence="7" id="KW-1015">Disulfide bond</keyword>
<dbReference type="STRING" id="543379.A0A232EVI5"/>
<dbReference type="OrthoDB" id="199913at2759"/>
<dbReference type="InterPro" id="IPR000734">
    <property type="entry name" value="TAG_lipase"/>
</dbReference>
<reference evidence="10 11" key="1">
    <citation type="journal article" date="2017" name="Curr. Biol.">
        <title>The Evolution of Venom by Co-option of Single-Copy Genes.</title>
        <authorList>
            <person name="Martinson E.O."/>
            <person name="Mrinalini"/>
            <person name="Kelkar Y.D."/>
            <person name="Chang C.H."/>
            <person name="Werren J.H."/>
        </authorList>
    </citation>
    <scope>NUCLEOTIDE SEQUENCE [LARGE SCALE GENOMIC DNA]</scope>
    <source>
        <strain evidence="10 11">Alberta</strain>
        <tissue evidence="10">Whole body</tissue>
    </source>
</reference>
<proteinExistence type="inferred from homology"/>
<dbReference type="GO" id="GO:0016042">
    <property type="term" value="P:lipid catabolic process"/>
    <property type="evidence" value="ECO:0007669"/>
    <property type="project" value="TreeGrafter"/>
</dbReference>
<comment type="similarity">
    <text evidence="3 8">Belongs to the AB hydrolase superfamily. Lipase family.</text>
</comment>
<accession>A0A232EVI5</accession>
<keyword evidence="11" id="KW-1185">Reference proteome</keyword>
<evidence type="ECO:0000256" key="3">
    <source>
        <dbReference type="ARBA" id="ARBA00010701"/>
    </source>
</evidence>
<dbReference type="AlphaFoldDB" id="A0A232EVI5"/>
<gene>
    <name evidence="10" type="ORF">TSAR_016029</name>
</gene>
<dbReference type="EC" id="3.1.1.32" evidence="4"/>
<dbReference type="PANTHER" id="PTHR11610:SF169">
    <property type="entry name" value="GH15759P-RELATED"/>
    <property type="match status" value="1"/>
</dbReference>
<dbReference type="Pfam" id="PF00151">
    <property type="entry name" value="Lipase"/>
    <property type="match status" value="1"/>
</dbReference>
<dbReference type="PANTHER" id="PTHR11610">
    <property type="entry name" value="LIPASE"/>
    <property type="match status" value="1"/>
</dbReference>
<organism evidence="10 11">
    <name type="scientific">Trichomalopsis sarcophagae</name>
    <dbReference type="NCBI Taxonomy" id="543379"/>
    <lineage>
        <taxon>Eukaryota</taxon>
        <taxon>Metazoa</taxon>
        <taxon>Ecdysozoa</taxon>
        <taxon>Arthropoda</taxon>
        <taxon>Hexapoda</taxon>
        <taxon>Insecta</taxon>
        <taxon>Pterygota</taxon>
        <taxon>Neoptera</taxon>
        <taxon>Endopterygota</taxon>
        <taxon>Hymenoptera</taxon>
        <taxon>Apocrita</taxon>
        <taxon>Proctotrupomorpha</taxon>
        <taxon>Chalcidoidea</taxon>
        <taxon>Pteromalidae</taxon>
        <taxon>Pteromalinae</taxon>
        <taxon>Trichomalopsis</taxon>
    </lineage>
</organism>
<evidence type="ECO:0000256" key="7">
    <source>
        <dbReference type="ARBA" id="ARBA00023157"/>
    </source>
</evidence>
<dbReference type="SUPFAM" id="SSF53474">
    <property type="entry name" value="alpha/beta-Hydrolases"/>
    <property type="match status" value="1"/>
</dbReference>
<evidence type="ECO:0000256" key="8">
    <source>
        <dbReference type="RuleBase" id="RU004262"/>
    </source>
</evidence>
<evidence type="ECO:0000256" key="2">
    <source>
        <dbReference type="ARBA" id="ARBA00004613"/>
    </source>
</evidence>
<protein>
    <recommendedName>
        <fullName evidence="4">phospholipase A1</fullName>
        <ecNumber evidence="4">3.1.1.32</ecNumber>
    </recommendedName>
</protein>
<dbReference type="GO" id="GO:0008970">
    <property type="term" value="F:phospholipase A1 activity"/>
    <property type="evidence" value="ECO:0007669"/>
    <property type="project" value="UniProtKB-EC"/>
</dbReference>
<evidence type="ECO:0000256" key="6">
    <source>
        <dbReference type="ARBA" id="ARBA00022801"/>
    </source>
</evidence>
<keyword evidence="5" id="KW-0964">Secreted</keyword>
<dbReference type="Gene3D" id="3.40.50.1820">
    <property type="entry name" value="alpha/beta hydrolase"/>
    <property type="match status" value="1"/>
</dbReference>
<dbReference type="GO" id="GO:0017171">
    <property type="term" value="F:serine hydrolase activity"/>
    <property type="evidence" value="ECO:0007669"/>
    <property type="project" value="TreeGrafter"/>
</dbReference>
<sequence length="358" mass="39868">MLPGFLAPLLCRLFIFYKGESPVNFSVFPVGQCLFCCPVNLDRDIQYQLYTRRNPTIPQTIQPNNPCSLRRSNFNGSQPTVLYIHGYSERSPGISGASIKNAYLFRNNFNVILVDWSKLAPMPWYHKAVGNTRIVGPHVASTLRWLESIGAFNLRAVHVVGFSLGAEVAGFMGKALFPQRVGRITGLDAAYPLYMNTGAEGHLTAADAEFVDIIHTDGGVLGFPIPLGHADFYPNGGMPPQPGCNVENVFAMGVNKIVNRFSKSSPRILRFRPQSHRLALFPVTCSHNRAWRLYAESITDPAGFPASRCPKWRADLRVNCQWSPDALMGYAATRRLRGMYYLRTNANSPFARNITGYC</sequence>
<evidence type="ECO:0000256" key="5">
    <source>
        <dbReference type="ARBA" id="ARBA00022525"/>
    </source>
</evidence>
<dbReference type="InterPro" id="IPR013818">
    <property type="entry name" value="Lipase"/>
</dbReference>
<feature type="domain" description="Lipase" evidence="9">
    <location>
        <begin position="43"/>
        <end position="248"/>
    </location>
</feature>
<dbReference type="CDD" id="cd00707">
    <property type="entry name" value="Pancreat_lipase_like"/>
    <property type="match status" value="1"/>
</dbReference>
<dbReference type="InterPro" id="IPR029058">
    <property type="entry name" value="AB_hydrolase_fold"/>
</dbReference>
<dbReference type="Proteomes" id="UP000215335">
    <property type="component" value="Unassembled WGS sequence"/>
</dbReference>
<keyword evidence="6" id="KW-0378">Hydrolase</keyword>
<dbReference type="InterPro" id="IPR033906">
    <property type="entry name" value="Lipase_N"/>
</dbReference>
<evidence type="ECO:0000313" key="10">
    <source>
        <dbReference type="EMBL" id="OXU22363.1"/>
    </source>
</evidence>
<comment type="subcellular location">
    <subcellularLocation>
        <location evidence="2">Secreted</location>
    </subcellularLocation>
</comment>
<comment type="catalytic activity">
    <reaction evidence="1">
        <text>a 1,2-diacyl-sn-glycero-3-phosphocholine + H2O = a 2-acyl-sn-glycero-3-phosphocholine + a fatty acid + H(+)</text>
        <dbReference type="Rhea" id="RHEA:18689"/>
        <dbReference type="ChEBI" id="CHEBI:15377"/>
        <dbReference type="ChEBI" id="CHEBI:15378"/>
        <dbReference type="ChEBI" id="CHEBI:28868"/>
        <dbReference type="ChEBI" id="CHEBI:57643"/>
        <dbReference type="ChEBI" id="CHEBI:57875"/>
        <dbReference type="EC" id="3.1.1.32"/>
    </reaction>
</comment>
<evidence type="ECO:0000256" key="4">
    <source>
        <dbReference type="ARBA" id="ARBA00013179"/>
    </source>
</evidence>
<dbReference type="EMBL" id="NNAY01001993">
    <property type="protein sequence ID" value="OXU22363.1"/>
    <property type="molecule type" value="Genomic_DNA"/>
</dbReference>